<feature type="region of interest" description="Disordered" evidence="1">
    <location>
        <begin position="1"/>
        <end position="20"/>
    </location>
</feature>
<dbReference type="Proteomes" id="UP001207626">
    <property type="component" value="Unassembled WGS sequence"/>
</dbReference>
<evidence type="ECO:0000313" key="3">
    <source>
        <dbReference type="Proteomes" id="UP001207626"/>
    </source>
</evidence>
<comment type="caution">
    <text evidence="2">The sequence shown here is derived from an EMBL/GenBank/DDBJ whole genome shotgun (WGS) entry which is preliminary data.</text>
</comment>
<proteinExistence type="predicted"/>
<organism evidence="2 3">
    <name type="scientific">Paenibacillus apiarius</name>
    <dbReference type="NCBI Taxonomy" id="46240"/>
    <lineage>
        <taxon>Bacteria</taxon>
        <taxon>Bacillati</taxon>
        <taxon>Bacillota</taxon>
        <taxon>Bacilli</taxon>
        <taxon>Bacillales</taxon>
        <taxon>Paenibacillaceae</taxon>
        <taxon>Paenibacillus</taxon>
    </lineage>
</organism>
<reference evidence="2 3" key="1">
    <citation type="submission" date="2022-05" db="EMBL/GenBank/DDBJ databases">
        <title>Genome Sequencing of Bee-Associated Microbes.</title>
        <authorList>
            <person name="Dunlap C."/>
        </authorList>
    </citation>
    <scope>NUCLEOTIDE SEQUENCE [LARGE SCALE GENOMIC DNA]</scope>
    <source>
        <strain evidence="2 3">NRRL NRS-1438</strain>
    </source>
</reference>
<protein>
    <submittedName>
        <fullName evidence="2">Uncharacterized protein</fullName>
    </submittedName>
</protein>
<dbReference type="RefSeq" id="WP_140397907.1">
    <property type="nucleotide sequence ID" value="NZ_JAMDLV010000015.1"/>
</dbReference>
<gene>
    <name evidence="2" type="ORF">M5X09_06970</name>
</gene>
<accession>A0ABT4DQ01</accession>
<evidence type="ECO:0000313" key="2">
    <source>
        <dbReference type="EMBL" id="MCY9519424.1"/>
    </source>
</evidence>
<sequence length="61" mass="6807">MNKADGKKIQPSYVSDNGALNVDVKGKPDQKVCISINYKMFELISSVRPQQRRSPLQQEGA</sequence>
<dbReference type="EMBL" id="JAMDLW010000008">
    <property type="protein sequence ID" value="MCY9519424.1"/>
    <property type="molecule type" value="Genomic_DNA"/>
</dbReference>
<keyword evidence="3" id="KW-1185">Reference proteome</keyword>
<name>A0ABT4DQ01_9BACL</name>
<evidence type="ECO:0000256" key="1">
    <source>
        <dbReference type="SAM" id="MobiDB-lite"/>
    </source>
</evidence>